<evidence type="ECO:0000256" key="8">
    <source>
        <dbReference type="PROSITE-ProRule" id="PRU00176"/>
    </source>
</evidence>
<dbReference type="Gene3D" id="3.30.70.330">
    <property type="match status" value="1"/>
</dbReference>
<evidence type="ECO:0000256" key="4">
    <source>
        <dbReference type="ARBA" id="ARBA00022806"/>
    </source>
</evidence>
<evidence type="ECO:0000259" key="11">
    <source>
        <dbReference type="PROSITE" id="PS51061"/>
    </source>
</evidence>
<dbReference type="CDD" id="cd02639">
    <property type="entry name" value="R3H_RRM"/>
    <property type="match status" value="1"/>
</dbReference>
<feature type="domain" description="R3H" evidence="11">
    <location>
        <begin position="340"/>
        <end position="404"/>
    </location>
</feature>
<dbReference type="PANTHER" id="PTHR23003">
    <property type="entry name" value="RNA RECOGNITION MOTIF RRM DOMAIN CONTAINING PROTEIN"/>
    <property type="match status" value="1"/>
</dbReference>
<name>A0A0C3KUH0_9AGAM</name>
<dbReference type="Gene3D" id="3.30.1370.50">
    <property type="entry name" value="R3H-like domain"/>
    <property type="match status" value="1"/>
</dbReference>
<evidence type="ECO:0000313" key="12">
    <source>
        <dbReference type="EMBL" id="KIO25148.1"/>
    </source>
</evidence>
<dbReference type="PROSITE" id="PS50102">
    <property type="entry name" value="RRM"/>
    <property type="match status" value="1"/>
</dbReference>
<feature type="region of interest" description="Disordered" evidence="9">
    <location>
        <begin position="1"/>
        <end position="106"/>
    </location>
</feature>
<feature type="compositionally biased region" description="Polar residues" evidence="9">
    <location>
        <begin position="416"/>
        <end position="444"/>
    </location>
</feature>
<dbReference type="Proteomes" id="UP000054248">
    <property type="component" value="Unassembled WGS sequence"/>
</dbReference>
<dbReference type="GO" id="GO:0016787">
    <property type="term" value="F:hydrolase activity"/>
    <property type="evidence" value="ECO:0007669"/>
    <property type="project" value="UniProtKB-KW"/>
</dbReference>
<dbReference type="PROSITE" id="PS51061">
    <property type="entry name" value="R3H"/>
    <property type="match status" value="1"/>
</dbReference>
<dbReference type="HOGENOM" id="CLU_024813_1_0_1"/>
<feature type="compositionally biased region" description="Polar residues" evidence="9">
    <location>
        <begin position="1"/>
        <end position="15"/>
    </location>
</feature>
<dbReference type="Pfam" id="PF01424">
    <property type="entry name" value="R3H"/>
    <property type="match status" value="1"/>
</dbReference>
<dbReference type="GO" id="GO:0005524">
    <property type="term" value="F:ATP binding"/>
    <property type="evidence" value="ECO:0007669"/>
    <property type="project" value="UniProtKB-KW"/>
</dbReference>
<evidence type="ECO:0000256" key="5">
    <source>
        <dbReference type="ARBA" id="ARBA00022840"/>
    </source>
</evidence>
<evidence type="ECO:0000256" key="6">
    <source>
        <dbReference type="ARBA" id="ARBA00022884"/>
    </source>
</evidence>
<evidence type="ECO:0000256" key="7">
    <source>
        <dbReference type="ARBA" id="ARBA00023242"/>
    </source>
</evidence>
<organism evidence="12 13">
    <name type="scientific">Tulasnella calospora MUT 4182</name>
    <dbReference type="NCBI Taxonomy" id="1051891"/>
    <lineage>
        <taxon>Eukaryota</taxon>
        <taxon>Fungi</taxon>
        <taxon>Dikarya</taxon>
        <taxon>Basidiomycota</taxon>
        <taxon>Agaricomycotina</taxon>
        <taxon>Agaricomycetes</taxon>
        <taxon>Cantharellales</taxon>
        <taxon>Tulasnellaceae</taxon>
        <taxon>Tulasnella</taxon>
    </lineage>
</organism>
<evidence type="ECO:0000256" key="1">
    <source>
        <dbReference type="ARBA" id="ARBA00004123"/>
    </source>
</evidence>
<feature type="domain" description="RRM" evidence="10">
    <location>
        <begin position="130"/>
        <end position="209"/>
    </location>
</feature>
<reference evidence="13" key="2">
    <citation type="submission" date="2015-01" db="EMBL/GenBank/DDBJ databases">
        <title>Evolutionary Origins and Diversification of the Mycorrhizal Mutualists.</title>
        <authorList>
            <consortium name="DOE Joint Genome Institute"/>
            <consortium name="Mycorrhizal Genomics Consortium"/>
            <person name="Kohler A."/>
            <person name="Kuo A."/>
            <person name="Nagy L.G."/>
            <person name="Floudas D."/>
            <person name="Copeland A."/>
            <person name="Barry K.W."/>
            <person name="Cichocki N."/>
            <person name="Veneault-Fourrey C."/>
            <person name="LaButti K."/>
            <person name="Lindquist E.A."/>
            <person name="Lipzen A."/>
            <person name="Lundell T."/>
            <person name="Morin E."/>
            <person name="Murat C."/>
            <person name="Riley R."/>
            <person name="Ohm R."/>
            <person name="Sun H."/>
            <person name="Tunlid A."/>
            <person name="Henrissat B."/>
            <person name="Grigoriev I.V."/>
            <person name="Hibbett D.S."/>
            <person name="Martin F."/>
        </authorList>
    </citation>
    <scope>NUCLEOTIDE SEQUENCE [LARGE SCALE GENOMIC DNA]</scope>
    <source>
        <strain evidence="13">MUT 4182</strain>
    </source>
</reference>
<dbReference type="SMART" id="SM00360">
    <property type="entry name" value="RRM"/>
    <property type="match status" value="1"/>
</dbReference>
<gene>
    <name evidence="12" type="ORF">M407DRAFT_93716</name>
</gene>
<keyword evidence="13" id="KW-1185">Reference proteome</keyword>
<evidence type="ECO:0000256" key="9">
    <source>
        <dbReference type="SAM" id="MobiDB-lite"/>
    </source>
</evidence>
<evidence type="ECO:0008006" key="14">
    <source>
        <dbReference type="Google" id="ProtNLM"/>
    </source>
</evidence>
<feature type="compositionally biased region" description="Low complexity" evidence="9">
    <location>
        <begin position="84"/>
        <end position="95"/>
    </location>
</feature>
<dbReference type="InterPro" id="IPR000504">
    <property type="entry name" value="RRM_dom"/>
</dbReference>
<evidence type="ECO:0000256" key="3">
    <source>
        <dbReference type="ARBA" id="ARBA00022801"/>
    </source>
</evidence>
<dbReference type="GO" id="GO:0004386">
    <property type="term" value="F:helicase activity"/>
    <property type="evidence" value="ECO:0007669"/>
    <property type="project" value="UniProtKB-KW"/>
</dbReference>
<accession>A0A0C3KUH0</accession>
<dbReference type="InterPro" id="IPR034069">
    <property type="entry name" value="R3H_Cip2"/>
</dbReference>
<dbReference type="GO" id="GO:0005634">
    <property type="term" value="C:nucleus"/>
    <property type="evidence" value="ECO:0007669"/>
    <property type="project" value="UniProtKB-SubCell"/>
</dbReference>
<evidence type="ECO:0000313" key="13">
    <source>
        <dbReference type="Proteomes" id="UP000054248"/>
    </source>
</evidence>
<dbReference type="InterPro" id="IPR035979">
    <property type="entry name" value="RBD_domain_sf"/>
</dbReference>
<dbReference type="PANTHER" id="PTHR23003:SF17">
    <property type="entry name" value="RNA-BINDING PROTEIN PIN4"/>
    <property type="match status" value="1"/>
</dbReference>
<keyword evidence="3" id="KW-0378">Hydrolase</keyword>
<keyword evidence="6 8" id="KW-0694">RNA-binding</keyword>
<dbReference type="Pfam" id="PF00076">
    <property type="entry name" value="RRM_1"/>
    <property type="match status" value="1"/>
</dbReference>
<feature type="region of interest" description="Disordered" evidence="9">
    <location>
        <begin position="404"/>
        <end position="451"/>
    </location>
</feature>
<dbReference type="InterPro" id="IPR012677">
    <property type="entry name" value="Nucleotide-bd_a/b_plait_sf"/>
</dbReference>
<feature type="region of interest" description="Disordered" evidence="9">
    <location>
        <begin position="533"/>
        <end position="574"/>
    </location>
</feature>
<dbReference type="InterPro" id="IPR050374">
    <property type="entry name" value="RRT5_SRSF_SR"/>
</dbReference>
<dbReference type="InterPro" id="IPR001374">
    <property type="entry name" value="R3H_dom"/>
</dbReference>
<dbReference type="STRING" id="1051891.A0A0C3KUH0"/>
<evidence type="ECO:0000259" key="10">
    <source>
        <dbReference type="PROSITE" id="PS50102"/>
    </source>
</evidence>
<dbReference type="GO" id="GO:0005737">
    <property type="term" value="C:cytoplasm"/>
    <property type="evidence" value="ECO:0007669"/>
    <property type="project" value="TreeGrafter"/>
</dbReference>
<dbReference type="GO" id="GO:0003729">
    <property type="term" value="F:mRNA binding"/>
    <property type="evidence" value="ECO:0007669"/>
    <property type="project" value="TreeGrafter"/>
</dbReference>
<dbReference type="InterPro" id="IPR036867">
    <property type="entry name" value="R3H_dom_sf"/>
</dbReference>
<dbReference type="FunFam" id="3.30.1370.50:FF:000002">
    <property type="entry name" value="Immunoglobulin mu DNA-binding protein 2"/>
    <property type="match status" value="1"/>
</dbReference>
<dbReference type="SUPFAM" id="SSF82708">
    <property type="entry name" value="R3H domain"/>
    <property type="match status" value="1"/>
</dbReference>
<dbReference type="SMART" id="SM00393">
    <property type="entry name" value="R3H"/>
    <property type="match status" value="1"/>
</dbReference>
<feature type="compositionally biased region" description="Basic and acidic residues" evidence="9">
    <location>
        <begin position="16"/>
        <end position="26"/>
    </location>
</feature>
<dbReference type="GO" id="GO:0003677">
    <property type="term" value="F:DNA binding"/>
    <property type="evidence" value="ECO:0007669"/>
    <property type="project" value="UniProtKB-ARBA"/>
</dbReference>
<keyword evidence="5" id="KW-0067">ATP-binding</keyword>
<sequence>MTSPTPDISQLSISGSRDESFNDHQHKTFHYSTSPPPPVVNTQFPYAPATTGPQSAKKPARAGLPSHWMDGNQQQPLGEERAFSPPHTSDISSSGSPPPPQVPHIQQPMLYGEQQYSASNNSGEDDIIPNAIVIKNIPFTVKREALLEIITSLNIPTPYAFNYHIDTNGQFRGLAFANFRQAADADAVVVALNGFDVQGRKLRVEYKKVLQAGEKERIEREKALRRMRSMQLEKERDSITRNPNGDWDAFSPVHNAPMPAATSLGSDIGGVNPLMPGMPAPSPTATRSYSSVGLGMPNQSPIGVSGMPMQSMPQPYPSPPPMGGTPAKASAAATELDLNDASTLEIYSRILIFKEDRMRDELAFSRNLTPKQRRIVHLVAQKLGVYHYSVGEGEDRYAVVTRIPREDGPRQPVRHASQTLHRSPSAYLNPSPGSVTASQSSNGLSPGMASAGLRYKKSMPDLNSLHAAPRLQTRASNSNIREGYATIANSPRRTRNEAFNSLFASTNGTSGTTSDIPPVPMLPTIPSMEGGVVRQPRGPGSSGFAARRPTADTRTSGSGASGGLDTRSHEPLEI</sequence>
<evidence type="ECO:0000256" key="2">
    <source>
        <dbReference type="ARBA" id="ARBA00022741"/>
    </source>
</evidence>
<comment type="subcellular location">
    <subcellularLocation>
        <location evidence="1">Nucleus</location>
    </subcellularLocation>
</comment>
<dbReference type="EMBL" id="KN823047">
    <property type="protein sequence ID" value="KIO25148.1"/>
    <property type="molecule type" value="Genomic_DNA"/>
</dbReference>
<reference evidence="12 13" key="1">
    <citation type="submission" date="2014-04" db="EMBL/GenBank/DDBJ databases">
        <authorList>
            <consortium name="DOE Joint Genome Institute"/>
            <person name="Kuo A."/>
            <person name="Girlanda M."/>
            <person name="Perotto S."/>
            <person name="Kohler A."/>
            <person name="Nagy L.G."/>
            <person name="Floudas D."/>
            <person name="Copeland A."/>
            <person name="Barry K.W."/>
            <person name="Cichocki N."/>
            <person name="Veneault-Fourrey C."/>
            <person name="LaButti K."/>
            <person name="Lindquist E.A."/>
            <person name="Lipzen A."/>
            <person name="Lundell T."/>
            <person name="Morin E."/>
            <person name="Murat C."/>
            <person name="Sun H."/>
            <person name="Tunlid A."/>
            <person name="Henrissat B."/>
            <person name="Grigoriev I.V."/>
            <person name="Hibbett D.S."/>
            <person name="Martin F."/>
            <person name="Nordberg H.P."/>
            <person name="Cantor M.N."/>
            <person name="Hua S.X."/>
        </authorList>
    </citation>
    <scope>NUCLEOTIDE SEQUENCE [LARGE SCALE GENOMIC DNA]</scope>
    <source>
        <strain evidence="12 13">MUT 4182</strain>
    </source>
</reference>
<proteinExistence type="predicted"/>
<protein>
    <recommendedName>
        <fullName evidence="14">RRM domain-containing protein</fullName>
    </recommendedName>
</protein>
<keyword evidence="4" id="KW-0347">Helicase</keyword>
<dbReference type="SUPFAM" id="SSF54928">
    <property type="entry name" value="RNA-binding domain, RBD"/>
    <property type="match status" value="1"/>
</dbReference>
<keyword evidence="7" id="KW-0539">Nucleus</keyword>
<keyword evidence="2" id="KW-0547">Nucleotide-binding</keyword>
<dbReference type="OrthoDB" id="434258at2759"/>
<dbReference type="AlphaFoldDB" id="A0A0C3KUH0"/>